<evidence type="ECO:0000313" key="1">
    <source>
        <dbReference type="EMBL" id="KPC35574.1"/>
    </source>
</evidence>
<dbReference type="EMBL" id="LGLN01000013">
    <property type="protein sequence ID" value="KPC35574.1"/>
    <property type="molecule type" value="Genomic_DNA"/>
</dbReference>
<reference evidence="1 2" key="1">
    <citation type="submission" date="2015-07" db="EMBL/GenBank/DDBJ databases">
        <authorList>
            <person name="Noorani M."/>
        </authorList>
    </citation>
    <scope>NUCLEOTIDE SEQUENCE [LARGE SCALE GENOMIC DNA]</scope>
    <source>
        <strain evidence="1 2">0788_9</strain>
    </source>
</reference>
<protein>
    <submittedName>
        <fullName evidence="1">Uncharacterized protein</fullName>
    </submittedName>
</protein>
<comment type="caution">
    <text evidence="1">The sequence shown here is derived from an EMBL/GenBank/DDBJ whole genome shotgun (WGS) entry which is preliminary data.</text>
</comment>
<proteinExistence type="predicted"/>
<dbReference type="Proteomes" id="UP000037891">
    <property type="component" value="Unassembled WGS sequence"/>
</dbReference>
<name>A0A0N0XCE4_PSESX</name>
<organism evidence="1 2">
    <name type="scientific">Pseudomonas syringae pv. cilantro</name>
    <dbReference type="NCBI Taxonomy" id="81035"/>
    <lineage>
        <taxon>Bacteria</taxon>
        <taxon>Pseudomonadati</taxon>
        <taxon>Pseudomonadota</taxon>
        <taxon>Gammaproteobacteria</taxon>
        <taxon>Pseudomonadales</taxon>
        <taxon>Pseudomonadaceae</taxon>
        <taxon>Pseudomonas</taxon>
        <taxon>Pseudomonas syringae</taxon>
    </lineage>
</organism>
<evidence type="ECO:0000313" key="2">
    <source>
        <dbReference type="Proteomes" id="UP000037891"/>
    </source>
</evidence>
<accession>A0A0N0XCE4</accession>
<gene>
    <name evidence="1" type="ORF">ABJ99_3984</name>
</gene>
<reference evidence="1 2" key="2">
    <citation type="submission" date="2015-10" db="EMBL/GenBank/DDBJ databases">
        <title>Comparative genomics and high-throughput reverse genetic screens identify a new phytobacterial MAMP and an Arabidopsis receptor required for immune elicitation.</title>
        <authorList>
            <person name="Mott G.A."/>
            <person name="Thakur S."/>
            <person name="Wang P.W."/>
            <person name="Desveaux D."/>
            <person name="Guttman D.S."/>
        </authorList>
    </citation>
    <scope>NUCLEOTIDE SEQUENCE [LARGE SCALE GENOMIC DNA]</scope>
    <source>
        <strain evidence="1 2">0788_9</strain>
    </source>
</reference>
<dbReference type="PATRIC" id="fig|81035.3.peg.4243"/>
<dbReference type="AlphaFoldDB" id="A0A0N0XCE4"/>
<sequence>MNRHGVPPASLNGDGNRARLMPSGQIRQFLDGETEPGTIKAPVRLYGASVAQK</sequence>